<name>A0AAV4XYP0_CAEEX</name>
<dbReference type="Proteomes" id="UP001054945">
    <property type="component" value="Unassembled WGS sequence"/>
</dbReference>
<comment type="caution">
    <text evidence="1">The sequence shown here is derived from an EMBL/GenBank/DDBJ whole genome shotgun (WGS) entry which is preliminary data.</text>
</comment>
<evidence type="ECO:0000313" key="2">
    <source>
        <dbReference type="Proteomes" id="UP001054945"/>
    </source>
</evidence>
<protein>
    <submittedName>
        <fullName evidence="1">Uncharacterized protein</fullName>
    </submittedName>
</protein>
<gene>
    <name evidence="1" type="ORF">CEXT_53021</name>
</gene>
<proteinExistence type="predicted"/>
<accession>A0AAV4XYP0</accession>
<keyword evidence="2" id="KW-1185">Reference proteome</keyword>
<organism evidence="1 2">
    <name type="scientific">Caerostris extrusa</name>
    <name type="common">Bark spider</name>
    <name type="synonym">Caerostris bankana</name>
    <dbReference type="NCBI Taxonomy" id="172846"/>
    <lineage>
        <taxon>Eukaryota</taxon>
        <taxon>Metazoa</taxon>
        <taxon>Ecdysozoa</taxon>
        <taxon>Arthropoda</taxon>
        <taxon>Chelicerata</taxon>
        <taxon>Arachnida</taxon>
        <taxon>Araneae</taxon>
        <taxon>Araneomorphae</taxon>
        <taxon>Entelegynae</taxon>
        <taxon>Araneoidea</taxon>
        <taxon>Araneidae</taxon>
        <taxon>Caerostris</taxon>
    </lineage>
</organism>
<dbReference type="EMBL" id="BPLR01018368">
    <property type="protein sequence ID" value="GIY99004.1"/>
    <property type="molecule type" value="Genomic_DNA"/>
</dbReference>
<dbReference type="AlphaFoldDB" id="A0AAV4XYP0"/>
<evidence type="ECO:0000313" key="1">
    <source>
        <dbReference type="EMBL" id="GIY99004.1"/>
    </source>
</evidence>
<reference evidence="1 2" key="1">
    <citation type="submission" date="2021-06" db="EMBL/GenBank/DDBJ databases">
        <title>Caerostris extrusa draft genome.</title>
        <authorList>
            <person name="Kono N."/>
            <person name="Arakawa K."/>
        </authorList>
    </citation>
    <scope>NUCLEOTIDE SEQUENCE [LARGE SCALE GENOMIC DNA]</scope>
</reference>
<sequence length="192" mass="22712">MRCSSYYYWMSQQKRKRMIHHRNVIRINPPAVGVIELWQMEDIFHESFQLNWWDPPVIFTEHVFCFWKTPSDLDMVCWRFAQFEEQVTFKQTFTEVIYATPGSLKARIRMNCVGNHTWVLNGAVWQAMSKSGYFPETNTCSNLVNPTNSVKDSLHVSSSQVGFSEWKQCYPKHPVVEMSHEKTKFLFEIKNG</sequence>